<feature type="coiled-coil region" evidence="8">
    <location>
        <begin position="772"/>
        <end position="819"/>
    </location>
</feature>
<evidence type="ECO:0000256" key="4">
    <source>
        <dbReference type="ARBA" id="ARBA00022679"/>
    </source>
</evidence>
<evidence type="ECO:0000313" key="11">
    <source>
        <dbReference type="EMBL" id="WDE05279.1"/>
    </source>
</evidence>
<dbReference type="PANTHER" id="PTHR42933:SF3">
    <property type="entry name" value="TYPE I RESTRICTION ENZYME MJAVIII METHYLASE SUBUNIT"/>
    <property type="match status" value="1"/>
</dbReference>
<dbReference type="REBASE" id="113153">
    <property type="entry name" value="M.TviXOM25ORF22835P"/>
</dbReference>
<evidence type="ECO:0000259" key="10">
    <source>
        <dbReference type="Pfam" id="PF12161"/>
    </source>
</evidence>
<dbReference type="PRINTS" id="PR00507">
    <property type="entry name" value="N12N6MTFRASE"/>
</dbReference>
<gene>
    <name evidence="11" type="ORF">SG34_028995</name>
</gene>
<organism evidence="11 12">
    <name type="scientific">Thalassomonas viridans</name>
    <dbReference type="NCBI Taxonomy" id="137584"/>
    <lineage>
        <taxon>Bacteria</taxon>
        <taxon>Pseudomonadati</taxon>
        <taxon>Pseudomonadota</taxon>
        <taxon>Gammaproteobacteria</taxon>
        <taxon>Alteromonadales</taxon>
        <taxon>Colwelliaceae</taxon>
        <taxon>Thalassomonas</taxon>
    </lineage>
</organism>
<evidence type="ECO:0000256" key="5">
    <source>
        <dbReference type="ARBA" id="ARBA00022691"/>
    </source>
</evidence>
<dbReference type="PANTHER" id="PTHR42933">
    <property type="entry name" value="SLR6095 PROTEIN"/>
    <property type="match status" value="1"/>
</dbReference>
<dbReference type="GO" id="GO:0003677">
    <property type="term" value="F:DNA binding"/>
    <property type="evidence" value="ECO:0007669"/>
    <property type="project" value="InterPro"/>
</dbReference>
<keyword evidence="8" id="KW-0175">Coiled coil</keyword>
<evidence type="ECO:0000313" key="12">
    <source>
        <dbReference type="Proteomes" id="UP000032352"/>
    </source>
</evidence>
<dbReference type="GO" id="GO:0009307">
    <property type="term" value="P:DNA restriction-modification system"/>
    <property type="evidence" value="ECO:0007669"/>
    <property type="project" value="UniProtKB-KW"/>
</dbReference>
<keyword evidence="3 11" id="KW-0489">Methyltransferase</keyword>
<feature type="domain" description="N6 adenine-specific DNA methyltransferase N-terminal" evidence="10">
    <location>
        <begin position="10"/>
        <end position="145"/>
    </location>
</feature>
<evidence type="ECO:0000256" key="2">
    <source>
        <dbReference type="ARBA" id="ARBA00011900"/>
    </source>
</evidence>
<proteinExistence type="inferred from homology"/>
<dbReference type="Gene3D" id="3.40.50.150">
    <property type="entry name" value="Vaccinia Virus protein VP39"/>
    <property type="match status" value="1"/>
</dbReference>
<dbReference type="Proteomes" id="UP000032352">
    <property type="component" value="Chromosome"/>
</dbReference>
<dbReference type="Pfam" id="PF02384">
    <property type="entry name" value="N6_Mtase"/>
    <property type="match status" value="1"/>
</dbReference>
<keyword evidence="4" id="KW-0808">Transferase</keyword>
<dbReference type="InterPro" id="IPR022749">
    <property type="entry name" value="D12N6_MeTrfase_N"/>
</dbReference>
<dbReference type="InterPro" id="IPR029063">
    <property type="entry name" value="SAM-dependent_MTases_sf"/>
</dbReference>
<feature type="coiled-coil region" evidence="8">
    <location>
        <begin position="651"/>
        <end position="722"/>
    </location>
</feature>
<dbReference type="KEGG" id="tvd:SG34_028995"/>
<dbReference type="GO" id="GO:0032259">
    <property type="term" value="P:methylation"/>
    <property type="evidence" value="ECO:0007669"/>
    <property type="project" value="UniProtKB-KW"/>
</dbReference>
<dbReference type="EMBL" id="CP059733">
    <property type="protein sequence ID" value="WDE05279.1"/>
    <property type="molecule type" value="Genomic_DNA"/>
</dbReference>
<dbReference type="AlphaFoldDB" id="A0AAF0C9X2"/>
<reference evidence="11 12" key="2">
    <citation type="journal article" date="2022" name="Mar. Drugs">
        <title>Bioassay-Guided Fractionation Leads to the Detection of Cholic Acid Generated by the Rare Thalassomonas sp.</title>
        <authorList>
            <person name="Pheiffer F."/>
            <person name="Schneider Y.K."/>
            <person name="Hansen E.H."/>
            <person name="Andersen J.H."/>
            <person name="Isaksson J."/>
            <person name="Busche T."/>
            <person name="R C."/>
            <person name="Kalinowski J."/>
            <person name="Zyl L.V."/>
            <person name="Trindade M."/>
        </authorList>
    </citation>
    <scope>NUCLEOTIDE SEQUENCE [LARGE SCALE GENOMIC DNA]</scope>
    <source>
        <strain evidence="11 12">XOM25</strain>
    </source>
</reference>
<evidence type="ECO:0000256" key="7">
    <source>
        <dbReference type="ARBA" id="ARBA00047942"/>
    </source>
</evidence>
<dbReference type="RefSeq" id="WP_044840907.1">
    <property type="nucleotide sequence ID" value="NZ_CP059733.1"/>
</dbReference>
<evidence type="ECO:0000256" key="6">
    <source>
        <dbReference type="ARBA" id="ARBA00022747"/>
    </source>
</evidence>
<evidence type="ECO:0000256" key="1">
    <source>
        <dbReference type="ARBA" id="ARBA00006594"/>
    </source>
</evidence>
<comment type="catalytic activity">
    <reaction evidence="7">
        <text>a 2'-deoxyadenosine in DNA + S-adenosyl-L-methionine = an N(6)-methyl-2'-deoxyadenosine in DNA + S-adenosyl-L-homocysteine + H(+)</text>
        <dbReference type="Rhea" id="RHEA:15197"/>
        <dbReference type="Rhea" id="RHEA-COMP:12418"/>
        <dbReference type="Rhea" id="RHEA-COMP:12419"/>
        <dbReference type="ChEBI" id="CHEBI:15378"/>
        <dbReference type="ChEBI" id="CHEBI:57856"/>
        <dbReference type="ChEBI" id="CHEBI:59789"/>
        <dbReference type="ChEBI" id="CHEBI:90615"/>
        <dbReference type="ChEBI" id="CHEBI:90616"/>
        <dbReference type="EC" id="2.1.1.72"/>
    </reaction>
</comment>
<evidence type="ECO:0000259" key="9">
    <source>
        <dbReference type="Pfam" id="PF02384"/>
    </source>
</evidence>
<comment type="similarity">
    <text evidence="1">Belongs to the N(4)/N(6)-methyltransferase family.</text>
</comment>
<sequence>MTQKLTLQKLSSALFEACDILRGKMDASEYKEFIFGVLFLKRMSDQFEKDYNDQAQAYRDKGASEEKIAQLLEPSAFDYFVPEKARWHKIEHLKERVGDGLNKALSALEDNNKGLEGVLKHIDFKKKVGKNTINDKTLIRFIQHFNDIPLTNDCFEFPDLLGAAYEYLIKYFADSAGKKGGEFYTPSEVVRLLVEILEPKENMEIYDPTCGSGGMLIQSLRYVQESGGDISEIDLFGQEDNGGTWSICKMNMILHGIKGDGIENEDTLLRPQHHDQDGTLQAFDRVIANPPFSQDYVEADIESDKQRFNTFMPEKGKADFMFLQHMIASLKGNGKAAVILPHGVLFRGGEEASYRERLITNGLLEAVIGLPSGLFYGTGIPACVLVINKQAADKRKHVLFINADREYKEGKNQNSLRPEDIEKITSVYKQLLSDDNSESKVEKYAQLIHQDTLAKENYNLNIRRYVDNSPEPEPQNVQAHLNGGIPGDEIDALGKYWHDYPALKDELFTERAADAINPSPEFLQFSELICDSSDIKNIIKNSTSVIAKHQKFTEQLENWWQAEQALFVKIGDEKQGNSGVFQTRKHALNSIERQLTPLALLNKYQIRGALANWFKNREADFKSIAASGWNVELIPDDVLFNSQCPEIIEQLQQNQQRIDQLTALFAQVESQTEDQTADDIEFISVLPKAQVSQLKQQQKQLKAEITDTIKRLKSQIADALVEYTTNHTLPKGTKKGDLTKGLTAKEMNFAVSQQIINIAKHQQVQLSNQARINELQQLGESKHEQLQNIEQQLEQHLMLENELKTLKQQNNAIEKQRDHLVVSAREKISLTEAKALILKDVKQALFTEYQTYIRSNTLKLIAAIENLFVKYSVTLKQIVQQREQQAQLLTEFMLGLGYE</sequence>
<reference evidence="11 12" key="1">
    <citation type="journal article" date="2015" name="Genome Announc.">
        <title>Draft Genome Sequences of Marine Isolates of Thalassomonas viridans and Thalassomonas actiniarum.</title>
        <authorList>
            <person name="Olonade I."/>
            <person name="van Zyl L.J."/>
            <person name="Trindade M."/>
        </authorList>
    </citation>
    <scope>NUCLEOTIDE SEQUENCE [LARGE SCALE GENOMIC DNA]</scope>
    <source>
        <strain evidence="11 12">XOM25</strain>
    </source>
</reference>
<dbReference type="GO" id="GO:0009007">
    <property type="term" value="F:site-specific DNA-methyltransferase (adenine-specific) activity"/>
    <property type="evidence" value="ECO:0007669"/>
    <property type="project" value="UniProtKB-EC"/>
</dbReference>
<protein>
    <recommendedName>
        <fullName evidence="2">site-specific DNA-methyltransferase (adenine-specific)</fullName>
        <ecNumber evidence="2">2.1.1.72</ecNumber>
    </recommendedName>
</protein>
<dbReference type="GO" id="GO:0008170">
    <property type="term" value="F:N-methyltransferase activity"/>
    <property type="evidence" value="ECO:0007669"/>
    <property type="project" value="InterPro"/>
</dbReference>
<evidence type="ECO:0000256" key="8">
    <source>
        <dbReference type="SAM" id="Coils"/>
    </source>
</evidence>
<dbReference type="SUPFAM" id="SSF53335">
    <property type="entry name" value="S-adenosyl-L-methionine-dependent methyltransferases"/>
    <property type="match status" value="1"/>
</dbReference>
<dbReference type="EC" id="2.1.1.72" evidence="2"/>
<keyword evidence="5" id="KW-0949">S-adenosyl-L-methionine</keyword>
<dbReference type="InterPro" id="IPR038333">
    <property type="entry name" value="T1MK-like_N_sf"/>
</dbReference>
<keyword evidence="6" id="KW-0680">Restriction system</keyword>
<accession>A0AAF0C9X2</accession>
<keyword evidence="12" id="KW-1185">Reference proteome</keyword>
<dbReference type="InterPro" id="IPR003356">
    <property type="entry name" value="DNA_methylase_A-5"/>
</dbReference>
<evidence type="ECO:0000256" key="3">
    <source>
        <dbReference type="ARBA" id="ARBA00022603"/>
    </source>
</evidence>
<dbReference type="Gene3D" id="1.20.1260.30">
    <property type="match status" value="1"/>
</dbReference>
<dbReference type="Pfam" id="PF12161">
    <property type="entry name" value="HsdM_N"/>
    <property type="match status" value="1"/>
</dbReference>
<dbReference type="InterPro" id="IPR051537">
    <property type="entry name" value="DNA_Adenine_Mtase"/>
</dbReference>
<feature type="domain" description="DNA methylase adenine-specific" evidence="9">
    <location>
        <begin position="159"/>
        <end position="471"/>
    </location>
</feature>
<name>A0AAF0C9X2_9GAMM</name>